<organism evidence="1">
    <name type="scientific">Myoviridae sp. ctNQV2</name>
    <dbReference type="NCBI Taxonomy" id="2827683"/>
    <lineage>
        <taxon>Viruses</taxon>
        <taxon>Duplodnaviria</taxon>
        <taxon>Heunggongvirae</taxon>
        <taxon>Uroviricota</taxon>
        <taxon>Caudoviricetes</taxon>
    </lineage>
</organism>
<dbReference type="EMBL" id="BK032510">
    <property type="protein sequence ID" value="DAF43812.1"/>
    <property type="molecule type" value="Genomic_DNA"/>
</dbReference>
<reference evidence="1" key="1">
    <citation type="journal article" date="2021" name="Proc. Natl. Acad. Sci. U.S.A.">
        <title>A Catalog of Tens of Thousands of Viruses from Human Metagenomes Reveals Hidden Associations with Chronic Diseases.</title>
        <authorList>
            <person name="Tisza M.J."/>
            <person name="Buck C.B."/>
        </authorList>
    </citation>
    <scope>NUCLEOTIDE SEQUENCE</scope>
    <source>
        <strain evidence="1">CtNQV2</strain>
    </source>
</reference>
<name>A0A8S5RYG9_9CAUD</name>
<sequence>MQCKKTRFVILVVVNENVGFLGNELLSRIKISFIELRVLI</sequence>
<accession>A0A8S5RYG9</accession>
<proteinExistence type="predicted"/>
<evidence type="ECO:0000313" key="1">
    <source>
        <dbReference type="EMBL" id="DAF43812.1"/>
    </source>
</evidence>
<protein>
    <submittedName>
        <fullName evidence="1">Uncharacterized protein</fullName>
    </submittedName>
</protein>